<dbReference type="Proteomes" id="UP000219023">
    <property type="component" value="Unassembled WGS sequence"/>
</dbReference>
<name>A0A285VM57_9GAMM</name>
<accession>A0A285VM57</accession>
<sequence length="162" mass="17006">MPSFHTRSLCEALLGVAGIWLLVRTLSNQATSLYIVWSSSLVAQEAEAPNMLAIQGVHFFVSVLLGAGLLLARKPISRWLTSSEAEGSASSATLMAVGTALIGIGYLASGLVTLGTHYARLETLGAASPDNLWRGGLSASIGIILCASSLGIGRLWRRLRAL</sequence>
<organism evidence="2 3">
    <name type="scientific">Chromohalobacter canadensis</name>
    <dbReference type="NCBI Taxonomy" id="141389"/>
    <lineage>
        <taxon>Bacteria</taxon>
        <taxon>Pseudomonadati</taxon>
        <taxon>Pseudomonadota</taxon>
        <taxon>Gammaproteobacteria</taxon>
        <taxon>Oceanospirillales</taxon>
        <taxon>Halomonadaceae</taxon>
        <taxon>Chromohalobacter</taxon>
    </lineage>
</organism>
<dbReference type="OrthoDB" id="6172711at2"/>
<reference evidence="2 3" key="1">
    <citation type="submission" date="2017-08" db="EMBL/GenBank/DDBJ databases">
        <authorList>
            <person name="de Groot N.N."/>
        </authorList>
    </citation>
    <scope>NUCLEOTIDE SEQUENCE [LARGE SCALE GENOMIC DNA]</scope>
    <source>
        <strain evidence="2 3">USBA 855</strain>
    </source>
</reference>
<evidence type="ECO:0000313" key="3">
    <source>
        <dbReference type="Proteomes" id="UP000219023"/>
    </source>
</evidence>
<dbReference type="AlphaFoldDB" id="A0A285VM57"/>
<feature type="transmembrane region" description="Helical" evidence="1">
    <location>
        <begin position="51"/>
        <end position="72"/>
    </location>
</feature>
<gene>
    <name evidence="2" type="ORF">SAMN05421509_103290</name>
</gene>
<feature type="transmembrane region" description="Helical" evidence="1">
    <location>
        <begin position="132"/>
        <end position="156"/>
    </location>
</feature>
<evidence type="ECO:0000256" key="1">
    <source>
        <dbReference type="SAM" id="Phobius"/>
    </source>
</evidence>
<dbReference type="RefSeq" id="WP_097022474.1">
    <property type="nucleotide sequence ID" value="NZ_OBQJ01000003.1"/>
</dbReference>
<keyword evidence="1" id="KW-1133">Transmembrane helix</keyword>
<keyword evidence="1" id="KW-0812">Transmembrane</keyword>
<protein>
    <submittedName>
        <fullName evidence="2">Uncharacterized protein</fullName>
    </submittedName>
</protein>
<feature type="transmembrane region" description="Helical" evidence="1">
    <location>
        <begin position="92"/>
        <end position="112"/>
    </location>
</feature>
<proteinExistence type="predicted"/>
<dbReference type="EMBL" id="OBQJ01000003">
    <property type="protein sequence ID" value="SOC54296.1"/>
    <property type="molecule type" value="Genomic_DNA"/>
</dbReference>
<keyword evidence="1" id="KW-0472">Membrane</keyword>
<evidence type="ECO:0000313" key="2">
    <source>
        <dbReference type="EMBL" id="SOC54296.1"/>
    </source>
</evidence>